<dbReference type="Gene3D" id="3.30.2060.10">
    <property type="entry name" value="Penicillin-binding protein 1b domain"/>
    <property type="match status" value="1"/>
</dbReference>
<keyword evidence="2" id="KW-0067">ATP-binding</keyword>
<organism evidence="4">
    <name type="scientific">marine metagenome</name>
    <dbReference type="NCBI Taxonomy" id="408172"/>
    <lineage>
        <taxon>unclassified sequences</taxon>
        <taxon>metagenomes</taxon>
        <taxon>ecological metagenomes</taxon>
    </lineage>
</organism>
<sequence length="384" mass="44441">MNEFIVKDDIACVSFDEGIEKIEKYVNDNFFKIHIQGLPEASRALFLVRLIQSTSNPIIVLTSNQSSGERLVGDIRYFCKLRKVKNNIRFFPSWGVLPYENISPSSEISGERLNILDELDSNDISLLVLPVEAIMQCVIPRQELSEKTFTFKIGDNLEREFLEECLVDNGFVRFPLVENRSQFSSRGDIIDVFPSDSINPFRVEFFDNTIESIREFDAVTQVSLKNIDYLKILPVRELSPTQIQMKDGINKISQYAEEYNIDKFRLKELVDKIQHLGNFFGNEHLAPFFYSRRETIFDYFPKNILVVLDEEVDVITEVDKFSELIVHEYDSACESGDVVAPSNLFYMTSHELKKQLIEKKIIKINSLNIEPSKNAINIKFNIDR</sequence>
<feature type="domain" description="UvrB interaction" evidence="3">
    <location>
        <begin position="150"/>
        <end position="237"/>
    </location>
</feature>
<dbReference type="AlphaFoldDB" id="A0A382LJ56"/>
<evidence type="ECO:0000256" key="1">
    <source>
        <dbReference type="ARBA" id="ARBA00022741"/>
    </source>
</evidence>
<dbReference type="SUPFAM" id="SSF52540">
    <property type="entry name" value="P-loop containing nucleoside triphosphate hydrolases"/>
    <property type="match status" value="1"/>
</dbReference>
<dbReference type="Pfam" id="PF17757">
    <property type="entry name" value="UvrB_inter"/>
    <property type="match status" value="1"/>
</dbReference>
<protein>
    <recommendedName>
        <fullName evidence="3">UvrB interaction domain-containing protein</fullName>
    </recommendedName>
</protein>
<evidence type="ECO:0000256" key="2">
    <source>
        <dbReference type="ARBA" id="ARBA00022840"/>
    </source>
</evidence>
<feature type="non-terminal residue" evidence="4">
    <location>
        <position position="384"/>
    </location>
</feature>
<dbReference type="InterPro" id="IPR004807">
    <property type="entry name" value="UvrB"/>
</dbReference>
<dbReference type="GO" id="GO:0005524">
    <property type="term" value="F:ATP binding"/>
    <property type="evidence" value="ECO:0007669"/>
    <property type="project" value="UniProtKB-KW"/>
</dbReference>
<dbReference type="PANTHER" id="PTHR24029">
    <property type="entry name" value="UVRABC SYSTEM PROTEIN B"/>
    <property type="match status" value="1"/>
</dbReference>
<dbReference type="GO" id="GO:0009380">
    <property type="term" value="C:excinuclease repair complex"/>
    <property type="evidence" value="ECO:0007669"/>
    <property type="project" value="InterPro"/>
</dbReference>
<dbReference type="InterPro" id="IPR041471">
    <property type="entry name" value="UvrB_inter"/>
</dbReference>
<dbReference type="GO" id="GO:0006289">
    <property type="term" value="P:nucleotide-excision repair"/>
    <property type="evidence" value="ECO:0007669"/>
    <property type="project" value="InterPro"/>
</dbReference>
<dbReference type="GO" id="GO:0003677">
    <property type="term" value="F:DNA binding"/>
    <property type="evidence" value="ECO:0007669"/>
    <property type="project" value="InterPro"/>
</dbReference>
<reference evidence="4" key="1">
    <citation type="submission" date="2018-05" db="EMBL/GenBank/DDBJ databases">
        <authorList>
            <person name="Lanie J.A."/>
            <person name="Ng W.-L."/>
            <person name="Kazmierczak K.M."/>
            <person name="Andrzejewski T.M."/>
            <person name="Davidsen T.M."/>
            <person name="Wayne K.J."/>
            <person name="Tettelin H."/>
            <person name="Glass J.I."/>
            <person name="Rusch D."/>
            <person name="Podicherti R."/>
            <person name="Tsui H.-C.T."/>
            <person name="Winkler M.E."/>
        </authorList>
    </citation>
    <scope>NUCLEOTIDE SEQUENCE</scope>
</reference>
<gene>
    <name evidence="4" type="ORF">METZ01_LOCUS289672</name>
</gene>
<dbReference type="Gene3D" id="3.40.50.11180">
    <property type="match status" value="1"/>
</dbReference>
<keyword evidence="1" id="KW-0547">Nucleotide-binding</keyword>
<evidence type="ECO:0000259" key="3">
    <source>
        <dbReference type="Pfam" id="PF17757"/>
    </source>
</evidence>
<accession>A0A382LJ56</accession>
<dbReference type="GO" id="GO:0016887">
    <property type="term" value="F:ATP hydrolysis activity"/>
    <property type="evidence" value="ECO:0007669"/>
    <property type="project" value="InterPro"/>
</dbReference>
<dbReference type="PANTHER" id="PTHR24029:SF1">
    <property type="entry name" value="TRANSCRIPTION-REPAIR-COUPLING FACTOR"/>
    <property type="match status" value="1"/>
</dbReference>
<proteinExistence type="predicted"/>
<name>A0A382LJ56_9ZZZZ</name>
<evidence type="ECO:0000313" key="4">
    <source>
        <dbReference type="EMBL" id="SVC36818.1"/>
    </source>
</evidence>
<dbReference type="InterPro" id="IPR027417">
    <property type="entry name" value="P-loop_NTPase"/>
</dbReference>
<dbReference type="EMBL" id="UINC01087449">
    <property type="protein sequence ID" value="SVC36818.1"/>
    <property type="molecule type" value="Genomic_DNA"/>
</dbReference>